<feature type="transmembrane region" description="Helical" evidence="1">
    <location>
        <begin position="44"/>
        <end position="66"/>
    </location>
</feature>
<reference evidence="2" key="1">
    <citation type="submission" date="2016-04" db="EMBL/GenBank/DDBJ databases">
        <authorList>
            <person name="Nguyen H.D."/>
            <person name="Samba Siva P."/>
            <person name="Cullis J."/>
            <person name="Levesque C.A."/>
            <person name="Hambleton S."/>
        </authorList>
    </citation>
    <scope>NUCLEOTIDE SEQUENCE</scope>
    <source>
        <strain evidence="2">DAOMC 236426</strain>
    </source>
</reference>
<evidence type="ECO:0000313" key="3">
    <source>
        <dbReference type="Proteomes" id="UP000077684"/>
    </source>
</evidence>
<name>A0A8X7MNW2_9BASI</name>
<evidence type="ECO:0000256" key="1">
    <source>
        <dbReference type="SAM" id="Phobius"/>
    </source>
</evidence>
<gene>
    <name evidence="2" type="ORF">A4X06_0g6327</name>
</gene>
<reference evidence="2" key="2">
    <citation type="journal article" date="2019" name="IMA Fungus">
        <title>Genome sequencing and comparison of five Tilletia species to identify candidate genes for the detection of regulated species infecting wheat.</title>
        <authorList>
            <person name="Nguyen H.D.T."/>
            <person name="Sultana T."/>
            <person name="Kesanakurti P."/>
            <person name="Hambleton S."/>
        </authorList>
    </citation>
    <scope>NUCLEOTIDE SEQUENCE</scope>
    <source>
        <strain evidence="2">DAOMC 236426</strain>
    </source>
</reference>
<protein>
    <submittedName>
        <fullName evidence="2">Uncharacterized protein</fullName>
    </submittedName>
</protein>
<evidence type="ECO:0000313" key="2">
    <source>
        <dbReference type="EMBL" id="KAE8243420.1"/>
    </source>
</evidence>
<comment type="caution">
    <text evidence="2">The sequence shown here is derived from an EMBL/GenBank/DDBJ whole genome shotgun (WGS) entry which is preliminary data.</text>
</comment>
<accession>A0A8X7MNW2</accession>
<sequence>MWSPIGFAAWYQTWAITAAKTTNGSSSMDNILSRTLSRLLPSTLVNIILLSFPVVPSIAALIPGVIGNCSDERARHGWYDWHRKYDGEPEMTRDMLLDAQKIFHANLGGVFYLSVTLTIWMIVCVTFGSAYAISACRLIVDLYQHIASKANGTLSPSPNMTTQRLLVPFRQLRKIRAPLKFLQRKGGIVQQESSEEKCEIITDRSWTVGEYEDPIRTRALIEQKHNRATSFVPSLPLATRQPTTSSKAPGAYRILFTFATDSTPMLSTAALNTPLKPPEWHLQ</sequence>
<keyword evidence="3" id="KW-1185">Reference proteome</keyword>
<keyword evidence="1" id="KW-0472">Membrane</keyword>
<dbReference type="EMBL" id="LWDE02000899">
    <property type="protein sequence ID" value="KAE8243420.1"/>
    <property type="molecule type" value="Genomic_DNA"/>
</dbReference>
<feature type="transmembrane region" description="Helical" evidence="1">
    <location>
        <begin position="110"/>
        <end position="133"/>
    </location>
</feature>
<dbReference type="AlphaFoldDB" id="A0A8X7MNW2"/>
<organism evidence="2 3">
    <name type="scientific">Tilletia controversa</name>
    <name type="common">dwarf bunt fungus</name>
    <dbReference type="NCBI Taxonomy" id="13291"/>
    <lineage>
        <taxon>Eukaryota</taxon>
        <taxon>Fungi</taxon>
        <taxon>Dikarya</taxon>
        <taxon>Basidiomycota</taxon>
        <taxon>Ustilaginomycotina</taxon>
        <taxon>Exobasidiomycetes</taxon>
        <taxon>Tilletiales</taxon>
        <taxon>Tilletiaceae</taxon>
        <taxon>Tilletia</taxon>
    </lineage>
</organism>
<keyword evidence="1" id="KW-1133">Transmembrane helix</keyword>
<proteinExistence type="predicted"/>
<keyword evidence="1" id="KW-0812">Transmembrane</keyword>
<dbReference type="Proteomes" id="UP000077684">
    <property type="component" value="Unassembled WGS sequence"/>
</dbReference>